<accession>A0A377HH75</accession>
<dbReference type="PANTHER" id="PTHR43581">
    <property type="entry name" value="ATP/GTP PHOSPHATASE"/>
    <property type="match status" value="1"/>
</dbReference>
<evidence type="ECO:0000313" key="4">
    <source>
        <dbReference type="Proteomes" id="UP000254060"/>
    </source>
</evidence>
<dbReference type="RefSeq" id="WP_051638974.1">
    <property type="nucleotide sequence ID" value="NZ_UGGP01000002.1"/>
</dbReference>
<dbReference type="Proteomes" id="UP000254060">
    <property type="component" value="Unassembled WGS sequence"/>
</dbReference>
<dbReference type="InterPro" id="IPR034139">
    <property type="entry name" value="TOPRIM_OLD"/>
</dbReference>
<dbReference type="STRING" id="1397694.GCA_000702585_03177"/>
<dbReference type="AlphaFoldDB" id="A0A377HH75"/>
<dbReference type="InterPro" id="IPR051396">
    <property type="entry name" value="Bact_Antivir_Def_Nuclease"/>
</dbReference>
<feature type="domain" description="OLD protein-like TOPRIM" evidence="2">
    <location>
        <begin position="405"/>
        <end position="473"/>
    </location>
</feature>
<evidence type="ECO:0000313" key="3">
    <source>
        <dbReference type="EMBL" id="STO53217.1"/>
    </source>
</evidence>
<dbReference type="InterPro" id="IPR041685">
    <property type="entry name" value="AAA_GajA/Old/RecF-like"/>
</dbReference>
<dbReference type="InterPro" id="IPR027417">
    <property type="entry name" value="P-loop_NTPase"/>
</dbReference>
<dbReference type="EMBL" id="UGGP01000002">
    <property type="protein sequence ID" value="STO53217.1"/>
    <property type="molecule type" value="Genomic_DNA"/>
</dbReference>
<reference evidence="3 4" key="1">
    <citation type="submission" date="2018-06" db="EMBL/GenBank/DDBJ databases">
        <authorList>
            <consortium name="Pathogen Informatics"/>
            <person name="Doyle S."/>
        </authorList>
    </citation>
    <scope>NUCLEOTIDE SEQUENCE [LARGE SCALE GENOMIC DNA]</scope>
    <source>
        <strain evidence="3 4">NCTC13163</strain>
    </source>
</reference>
<evidence type="ECO:0000259" key="2">
    <source>
        <dbReference type="Pfam" id="PF20469"/>
    </source>
</evidence>
<name>A0A377HH75_9BACL</name>
<dbReference type="Pfam" id="PF13175">
    <property type="entry name" value="AAA_15"/>
    <property type="match status" value="2"/>
</dbReference>
<dbReference type="Gene3D" id="3.40.50.300">
    <property type="entry name" value="P-loop containing nucleotide triphosphate hydrolases"/>
    <property type="match status" value="1"/>
</dbReference>
<proteinExistence type="predicted"/>
<sequence>MKLIKLRVSNFRGIAGNSVTAGIEIDFENIDLVYLIGQNNTGKSSILHSYEYFVNSSINAKLNDFHNNNSEPIIIEGWIQAESDEDRQHSAMVNSMDHEGVGRFKKEWVEIGGSANKYTFNTTDQCWDIGGAGGFDTLLQNACPEPIWLRGLDDVEIILANVQKLIKEKVIDNAVSSSRIGTIQSELEELRKEILQDEYSIKLESRLNDMMQETFPDLKVSLFGDKKDDISKKLSSFIHTDINFSNRQGQALHMSNHGHGIRRQFLFNSLRGLNHVFKEMETARNRRNVEIIDNIDQKDTSSRKKMLLIEEPELFLHPQSIRLFSKILYDLVNRENGNPEFQIIAATHSPIMIDLSRDHTTLIKTNINDLGDVCLNQVKYSIFDEEEKEHMKMLNSFNPYICEAFFNDKVILVEGDTEAVVFRELLNKFVENGKISYNDVPLVVNCGTKNNIPSFQKVLNHFKICYTVIHDLDDTLNVNNQNNSAWTLNFTIEAGIIQVNDPNIARRYVMERNFEDAHHYSHTSSLGKPLSAYRLVQGWDVNDTSIKAVEALNYCIEYDPNLVFDSNWVNNRDNSTVAP</sequence>
<dbReference type="OrthoDB" id="9801813at2"/>
<organism evidence="3 4">
    <name type="scientific">Exiguobacterium aurantiacum</name>
    <dbReference type="NCBI Taxonomy" id="33987"/>
    <lineage>
        <taxon>Bacteria</taxon>
        <taxon>Bacillati</taxon>
        <taxon>Bacillota</taxon>
        <taxon>Bacilli</taxon>
        <taxon>Bacillales</taxon>
        <taxon>Bacillales Family XII. Incertae Sedis</taxon>
        <taxon>Exiguobacterium</taxon>
    </lineage>
</organism>
<dbReference type="Pfam" id="PF20469">
    <property type="entry name" value="OLD-like_TOPRIM"/>
    <property type="match status" value="1"/>
</dbReference>
<feature type="domain" description="Endonuclease GajA/Old nuclease/RecF-like AAA" evidence="1">
    <location>
        <begin position="1"/>
        <end position="75"/>
    </location>
</feature>
<dbReference type="CDD" id="cd01026">
    <property type="entry name" value="TOPRIM_OLD"/>
    <property type="match status" value="1"/>
</dbReference>
<feature type="domain" description="Endonuclease GajA/Old nuclease/RecF-like AAA" evidence="1">
    <location>
        <begin position="175"/>
        <end position="353"/>
    </location>
</feature>
<gene>
    <name evidence="3" type="ORF">NCTC13163_03198</name>
</gene>
<evidence type="ECO:0000259" key="1">
    <source>
        <dbReference type="Pfam" id="PF13175"/>
    </source>
</evidence>
<protein>
    <submittedName>
        <fullName evidence="3">Uncharacterized conserved protein</fullName>
    </submittedName>
</protein>
<dbReference type="SUPFAM" id="SSF52540">
    <property type="entry name" value="P-loop containing nucleoside triphosphate hydrolases"/>
    <property type="match status" value="1"/>
</dbReference>
<dbReference type="PANTHER" id="PTHR43581:SF4">
    <property type="entry name" value="ATP_GTP PHOSPHATASE"/>
    <property type="match status" value="1"/>
</dbReference>